<dbReference type="NCBIfam" id="TIGR00254">
    <property type="entry name" value="GGDEF"/>
    <property type="match status" value="1"/>
</dbReference>
<keyword evidence="1" id="KW-1133">Transmembrane helix</keyword>
<dbReference type="Proteomes" id="UP001142325">
    <property type="component" value="Unassembled WGS sequence"/>
</dbReference>
<dbReference type="SMART" id="SM00267">
    <property type="entry name" value="GGDEF"/>
    <property type="match status" value="1"/>
</dbReference>
<feature type="transmembrane region" description="Helical" evidence="1">
    <location>
        <begin position="61"/>
        <end position="80"/>
    </location>
</feature>
<gene>
    <name evidence="3" type="ORF">GCM10017596_04130</name>
</gene>
<feature type="transmembrane region" description="Helical" evidence="1">
    <location>
        <begin position="31"/>
        <end position="49"/>
    </location>
</feature>
<dbReference type="GO" id="GO:0052621">
    <property type="term" value="F:diguanylate cyclase activity"/>
    <property type="evidence" value="ECO:0007669"/>
    <property type="project" value="TreeGrafter"/>
</dbReference>
<dbReference type="RefSeq" id="WP_204938398.1">
    <property type="nucleotide sequence ID" value="NZ_BAAAUM010000001.1"/>
</dbReference>
<dbReference type="Gene3D" id="3.30.70.270">
    <property type="match status" value="1"/>
</dbReference>
<keyword evidence="1" id="KW-0812">Transmembrane</keyword>
<evidence type="ECO:0000313" key="4">
    <source>
        <dbReference type="Proteomes" id="UP001142325"/>
    </source>
</evidence>
<reference evidence="3" key="1">
    <citation type="journal article" date="2014" name="Int. J. Syst. Evol. Microbiol.">
        <title>Complete genome sequence of Corynebacterium casei LMG S-19264T (=DSM 44701T), isolated from a smear-ripened cheese.</title>
        <authorList>
            <consortium name="US DOE Joint Genome Institute (JGI-PGF)"/>
            <person name="Walter F."/>
            <person name="Albersmeier A."/>
            <person name="Kalinowski J."/>
            <person name="Ruckert C."/>
        </authorList>
    </citation>
    <scope>NUCLEOTIDE SEQUENCE</scope>
    <source>
        <strain evidence="3">VKM Ac-1958</strain>
    </source>
</reference>
<organism evidence="3 4">
    <name type="scientific">Microbacterium keratanolyticum</name>
    <dbReference type="NCBI Taxonomy" id="67574"/>
    <lineage>
        <taxon>Bacteria</taxon>
        <taxon>Bacillati</taxon>
        <taxon>Actinomycetota</taxon>
        <taxon>Actinomycetes</taxon>
        <taxon>Micrococcales</taxon>
        <taxon>Microbacteriaceae</taxon>
        <taxon>Microbacterium</taxon>
    </lineage>
</organism>
<feature type="transmembrane region" description="Helical" evidence="1">
    <location>
        <begin position="163"/>
        <end position="186"/>
    </location>
</feature>
<name>A0A9W6M7P7_9MICO</name>
<dbReference type="CDD" id="cd01949">
    <property type="entry name" value="GGDEF"/>
    <property type="match status" value="1"/>
</dbReference>
<dbReference type="EMBL" id="BSET01000001">
    <property type="protein sequence ID" value="GLK00698.1"/>
    <property type="molecule type" value="Genomic_DNA"/>
</dbReference>
<sequence length="335" mass="37413">MVVQRIEVEDSAGLSWLGSAWLTRLRARTTTYSIVTATIVLFMGVLFVFEHFEDDITVFEYWLSAALLAASLLVAVQVFWMGLRFPAWVGILVILAHALVSVYYIGFSDERQNTIASLQQLPIMAMYCAWFYGARFARVTVAIIVGAVCLAILLGPFGQPGGMLGPINVLGLALFAWLCLEMGLFVRHRMMLQINTDSLTGALNRRGFFEQAAREIRRAQRSTHPLAIAVLDLDHFKSLNDGEGHAAGDDVLKSLVAQWISLSRPHDMLGRMGGDEFVMLLPETTATDATRLLQRMRDLAIHPWSWGVAEFASGETIDDAVRRADEAMYEQKRNR</sequence>
<dbReference type="PANTHER" id="PTHR45138:SF9">
    <property type="entry name" value="DIGUANYLATE CYCLASE DGCM-RELATED"/>
    <property type="match status" value="1"/>
</dbReference>
<feature type="domain" description="GGDEF" evidence="2">
    <location>
        <begin position="224"/>
        <end position="335"/>
    </location>
</feature>
<dbReference type="InterPro" id="IPR043128">
    <property type="entry name" value="Rev_trsase/Diguanyl_cyclase"/>
</dbReference>
<comment type="caution">
    <text evidence="3">The sequence shown here is derived from an EMBL/GenBank/DDBJ whole genome shotgun (WGS) entry which is preliminary data.</text>
</comment>
<proteinExistence type="predicted"/>
<accession>A0A9W6M7P7</accession>
<feature type="transmembrane region" description="Helical" evidence="1">
    <location>
        <begin position="87"/>
        <end position="107"/>
    </location>
</feature>
<evidence type="ECO:0000313" key="3">
    <source>
        <dbReference type="EMBL" id="GLK00698.1"/>
    </source>
</evidence>
<dbReference type="Pfam" id="PF00990">
    <property type="entry name" value="GGDEF"/>
    <property type="match status" value="1"/>
</dbReference>
<keyword evidence="1" id="KW-0472">Membrane</keyword>
<feature type="transmembrane region" description="Helical" evidence="1">
    <location>
        <begin position="139"/>
        <end position="157"/>
    </location>
</feature>
<reference evidence="3" key="2">
    <citation type="submission" date="2023-01" db="EMBL/GenBank/DDBJ databases">
        <authorList>
            <person name="Sun Q."/>
            <person name="Evtushenko L."/>
        </authorList>
    </citation>
    <scope>NUCLEOTIDE SEQUENCE</scope>
    <source>
        <strain evidence="3">VKM Ac-1958</strain>
    </source>
</reference>
<dbReference type="PROSITE" id="PS50887">
    <property type="entry name" value="GGDEF"/>
    <property type="match status" value="1"/>
</dbReference>
<dbReference type="PANTHER" id="PTHR45138">
    <property type="entry name" value="REGULATORY COMPONENTS OF SENSORY TRANSDUCTION SYSTEM"/>
    <property type="match status" value="1"/>
</dbReference>
<evidence type="ECO:0000259" key="2">
    <source>
        <dbReference type="PROSITE" id="PS50887"/>
    </source>
</evidence>
<dbReference type="AlphaFoldDB" id="A0A9W6M7P7"/>
<dbReference type="InterPro" id="IPR000160">
    <property type="entry name" value="GGDEF_dom"/>
</dbReference>
<keyword evidence="4" id="KW-1185">Reference proteome</keyword>
<dbReference type="InterPro" id="IPR029787">
    <property type="entry name" value="Nucleotide_cyclase"/>
</dbReference>
<dbReference type="InterPro" id="IPR050469">
    <property type="entry name" value="Diguanylate_Cyclase"/>
</dbReference>
<evidence type="ECO:0000256" key="1">
    <source>
        <dbReference type="SAM" id="Phobius"/>
    </source>
</evidence>
<dbReference type="SUPFAM" id="SSF55073">
    <property type="entry name" value="Nucleotide cyclase"/>
    <property type="match status" value="1"/>
</dbReference>
<protein>
    <recommendedName>
        <fullName evidence="2">GGDEF domain-containing protein</fullName>
    </recommendedName>
</protein>